<proteinExistence type="inferred from homology"/>
<dbReference type="RefSeq" id="WP_150356884.1">
    <property type="nucleotide sequence ID" value="NZ_JAJJPB010000001.1"/>
</dbReference>
<feature type="transmembrane region" description="Helical" evidence="8">
    <location>
        <begin position="57"/>
        <end position="78"/>
    </location>
</feature>
<dbReference type="InterPro" id="IPR045324">
    <property type="entry name" value="Small_multidrug_res"/>
</dbReference>
<evidence type="ECO:0000256" key="5">
    <source>
        <dbReference type="ARBA" id="ARBA00022989"/>
    </source>
</evidence>
<dbReference type="PANTHER" id="PTHR30561">
    <property type="entry name" value="SMR FAMILY PROTON-DEPENDENT DRUG EFFLUX TRANSPORTER SUGE"/>
    <property type="match status" value="1"/>
</dbReference>
<comment type="subcellular location">
    <subcellularLocation>
        <location evidence="1 7">Cell membrane</location>
        <topology evidence="1 7">Multi-pass membrane protein</topology>
    </subcellularLocation>
</comment>
<reference evidence="9" key="1">
    <citation type="submission" date="2021-11" db="EMBL/GenBank/DDBJ databases">
        <authorList>
            <person name="Qingchun L."/>
            <person name="Dong Z."/>
            <person name="Zongwei Q."/>
            <person name="Jia Z."/>
            <person name="Duotao L."/>
        </authorList>
    </citation>
    <scope>NUCLEOTIDE SEQUENCE</scope>
    <source>
        <strain evidence="9">WLY-B-L2</strain>
    </source>
</reference>
<evidence type="ECO:0000256" key="6">
    <source>
        <dbReference type="ARBA" id="ARBA00023136"/>
    </source>
</evidence>
<evidence type="ECO:0000256" key="1">
    <source>
        <dbReference type="ARBA" id="ARBA00004651"/>
    </source>
</evidence>
<evidence type="ECO:0000256" key="4">
    <source>
        <dbReference type="ARBA" id="ARBA00022692"/>
    </source>
</evidence>
<comment type="caution">
    <text evidence="9">The sequence shown here is derived from an EMBL/GenBank/DDBJ whole genome shotgun (WGS) entry which is preliminary data.</text>
</comment>
<dbReference type="EMBL" id="JAJJPB010000001">
    <property type="protein sequence ID" value="MCC9293428.1"/>
    <property type="molecule type" value="Genomic_DNA"/>
</dbReference>
<keyword evidence="4 7" id="KW-0812">Transmembrane</keyword>
<evidence type="ECO:0000256" key="8">
    <source>
        <dbReference type="SAM" id="Phobius"/>
    </source>
</evidence>
<keyword evidence="3" id="KW-1003">Cell membrane</keyword>
<dbReference type="Proteomes" id="UP001165422">
    <property type="component" value="Unassembled WGS sequence"/>
</dbReference>
<accession>A0ABS8N0W7</accession>
<comment type="similarity">
    <text evidence="7">Belongs to the drug/metabolite transporter (DMT) superfamily. Small multidrug resistance (SMR) (TC 2.A.7.1) family.</text>
</comment>
<evidence type="ECO:0000313" key="9">
    <source>
        <dbReference type="EMBL" id="MCC9293428.1"/>
    </source>
</evidence>
<keyword evidence="6 8" id="KW-0472">Membrane</keyword>
<protein>
    <submittedName>
        <fullName evidence="9">Multidrug efflux SMR transporter</fullName>
    </submittedName>
</protein>
<evidence type="ECO:0000256" key="7">
    <source>
        <dbReference type="RuleBase" id="RU003942"/>
    </source>
</evidence>
<name>A0ABS8N0W7_9CLOT</name>
<evidence type="ECO:0000256" key="3">
    <source>
        <dbReference type="ARBA" id="ARBA00022475"/>
    </source>
</evidence>
<dbReference type="Pfam" id="PF00893">
    <property type="entry name" value="Multi_Drug_Res"/>
    <property type="match status" value="1"/>
</dbReference>
<evidence type="ECO:0000256" key="2">
    <source>
        <dbReference type="ARBA" id="ARBA00022448"/>
    </source>
</evidence>
<gene>
    <name evidence="9" type="ORF">LN736_00870</name>
</gene>
<keyword evidence="2" id="KW-0813">Transport</keyword>
<dbReference type="PANTHER" id="PTHR30561:SF1">
    <property type="entry name" value="MULTIDRUG TRANSPORTER EMRE"/>
    <property type="match status" value="1"/>
</dbReference>
<feature type="transmembrane region" description="Helical" evidence="8">
    <location>
        <begin position="30"/>
        <end position="50"/>
    </location>
</feature>
<dbReference type="Gene3D" id="1.10.3730.20">
    <property type="match status" value="1"/>
</dbReference>
<organism evidence="9 10">
    <name type="scientific">Clostridium aromativorans</name>
    <dbReference type="NCBI Taxonomy" id="2836848"/>
    <lineage>
        <taxon>Bacteria</taxon>
        <taxon>Bacillati</taxon>
        <taxon>Bacillota</taxon>
        <taxon>Clostridia</taxon>
        <taxon>Eubacteriales</taxon>
        <taxon>Clostridiaceae</taxon>
        <taxon>Clostridium</taxon>
    </lineage>
</organism>
<dbReference type="SUPFAM" id="SSF103481">
    <property type="entry name" value="Multidrug resistance efflux transporter EmrE"/>
    <property type="match status" value="1"/>
</dbReference>
<dbReference type="InterPro" id="IPR037185">
    <property type="entry name" value="EmrE-like"/>
</dbReference>
<sequence>MHWFFLFLAITLELIGTSLMKISNGLTRLFPSIGMFVAYFLCYSVFSLALKKIDVSIAYAIWSGVGITVISVIGIMFFKEEINMGKVISIILIITGIVGLNLSGVNH</sequence>
<keyword evidence="10" id="KW-1185">Reference proteome</keyword>
<feature type="transmembrane region" description="Helical" evidence="8">
    <location>
        <begin position="84"/>
        <end position="102"/>
    </location>
</feature>
<evidence type="ECO:0000313" key="10">
    <source>
        <dbReference type="Proteomes" id="UP001165422"/>
    </source>
</evidence>
<keyword evidence="5 8" id="KW-1133">Transmembrane helix</keyword>
<dbReference type="InterPro" id="IPR000390">
    <property type="entry name" value="Small_drug/metabolite_transptr"/>
</dbReference>